<evidence type="ECO:0008006" key="3">
    <source>
        <dbReference type="Google" id="ProtNLM"/>
    </source>
</evidence>
<dbReference type="InterPro" id="IPR036770">
    <property type="entry name" value="Ankyrin_rpt-contain_sf"/>
</dbReference>
<dbReference type="RefSeq" id="WP_192598992.1">
    <property type="nucleotide sequence ID" value="NZ_JADBEL010000012.1"/>
</dbReference>
<sequence length="136" mass="14869">MTKEQLNNELVRSFIIAAHGDFEGVQTLLEQEPALVHSVMNWGGDDWESGLGAAAHTGNRAIVEWLLDRGARMDIFTAAMLGELPIVTAMIERVPDSIHAKGPHGIPLIRHAQMGGESALPVFEYLNSLSNREEAI</sequence>
<dbReference type="AlphaFoldDB" id="A0A927MJU8"/>
<gene>
    <name evidence="1" type="ORF">H4683_002358</name>
</gene>
<dbReference type="SUPFAM" id="SSF48403">
    <property type="entry name" value="Ankyrin repeat"/>
    <property type="match status" value="1"/>
</dbReference>
<dbReference type="Gene3D" id="1.25.40.20">
    <property type="entry name" value="Ankyrin repeat-containing domain"/>
    <property type="match status" value="1"/>
</dbReference>
<dbReference type="EMBL" id="JADBEL010000012">
    <property type="protein sequence ID" value="MBE1555253.1"/>
    <property type="molecule type" value="Genomic_DNA"/>
</dbReference>
<evidence type="ECO:0000313" key="1">
    <source>
        <dbReference type="EMBL" id="MBE1555253.1"/>
    </source>
</evidence>
<comment type="caution">
    <text evidence="1">The sequence shown here is derived from an EMBL/GenBank/DDBJ whole genome shotgun (WGS) entry which is preliminary data.</text>
</comment>
<organism evidence="1 2">
    <name type="scientific">Sporosarcina limicola</name>
    <dbReference type="NCBI Taxonomy" id="34101"/>
    <lineage>
        <taxon>Bacteria</taxon>
        <taxon>Bacillati</taxon>
        <taxon>Bacillota</taxon>
        <taxon>Bacilli</taxon>
        <taxon>Bacillales</taxon>
        <taxon>Caryophanaceae</taxon>
        <taxon>Sporosarcina</taxon>
    </lineage>
</organism>
<evidence type="ECO:0000313" key="2">
    <source>
        <dbReference type="Proteomes" id="UP000658225"/>
    </source>
</evidence>
<keyword evidence="2" id="KW-1185">Reference proteome</keyword>
<dbReference type="Proteomes" id="UP000658225">
    <property type="component" value="Unassembled WGS sequence"/>
</dbReference>
<reference evidence="1" key="1">
    <citation type="submission" date="2020-10" db="EMBL/GenBank/DDBJ databases">
        <title>Genomic Encyclopedia of Type Strains, Phase IV (KMG-IV): sequencing the most valuable type-strain genomes for metagenomic binning, comparative biology and taxonomic classification.</title>
        <authorList>
            <person name="Goeker M."/>
        </authorList>
    </citation>
    <scope>NUCLEOTIDE SEQUENCE</scope>
    <source>
        <strain evidence="1">DSM 13886</strain>
    </source>
</reference>
<accession>A0A927MJU8</accession>
<protein>
    <recommendedName>
        <fullName evidence="3">Ankyrin repeat domain-containing protein</fullName>
    </recommendedName>
</protein>
<name>A0A927MJU8_9BACL</name>
<proteinExistence type="predicted"/>